<dbReference type="PANTHER" id="PTHR22534:SF5">
    <property type="entry name" value="SRCR DOMAIN-CONTAINING PROTEIN"/>
    <property type="match status" value="1"/>
</dbReference>
<feature type="compositionally biased region" description="Low complexity" evidence="1">
    <location>
        <begin position="867"/>
        <end position="924"/>
    </location>
</feature>
<feature type="transmembrane region" description="Helical" evidence="2">
    <location>
        <begin position="565"/>
        <end position="589"/>
    </location>
</feature>
<feature type="compositionally biased region" description="Low complexity" evidence="1">
    <location>
        <begin position="311"/>
        <end position="330"/>
    </location>
</feature>
<name>A0AAD2G949_9STRA</name>
<evidence type="ECO:0000313" key="4">
    <source>
        <dbReference type="EMBL" id="CAJ1964494.1"/>
    </source>
</evidence>
<keyword evidence="2" id="KW-0472">Membrane</keyword>
<evidence type="ECO:0000256" key="2">
    <source>
        <dbReference type="SAM" id="Phobius"/>
    </source>
</evidence>
<feature type="compositionally biased region" description="Polar residues" evidence="1">
    <location>
        <begin position="100"/>
        <end position="112"/>
    </location>
</feature>
<dbReference type="AlphaFoldDB" id="A0AAD2G949"/>
<evidence type="ECO:0000259" key="3">
    <source>
        <dbReference type="Pfam" id="PF24646"/>
    </source>
</evidence>
<gene>
    <name evidence="4" type="ORF">CYCCA115_LOCUS20657</name>
</gene>
<feature type="compositionally biased region" description="Low complexity" evidence="1">
    <location>
        <begin position="948"/>
        <end position="966"/>
    </location>
</feature>
<reference evidence="4" key="1">
    <citation type="submission" date="2023-08" db="EMBL/GenBank/DDBJ databases">
        <authorList>
            <person name="Audoor S."/>
            <person name="Bilcke G."/>
        </authorList>
    </citation>
    <scope>NUCLEOTIDE SEQUENCE</scope>
</reference>
<feature type="compositionally biased region" description="Low complexity" evidence="1">
    <location>
        <begin position="202"/>
        <end position="225"/>
    </location>
</feature>
<accession>A0AAD2G949</accession>
<feature type="compositionally biased region" description="Low complexity" evidence="1">
    <location>
        <begin position="430"/>
        <end position="450"/>
    </location>
</feature>
<feature type="compositionally biased region" description="Basic residues" evidence="1">
    <location>
        <begin position="32"/>
        <end position="41"/>
    </location>
</feature>
<evidence type="ECO:0000256" key="1">
    <source>
        <dbReference type="SAM" id="MobiDB-lite"/>
    </source>
</evidence>
<feature type="region of interest" description="Disordered" evidence="1">
    <location>
        <begin position="822"/>
        <end position="966"/>
    </location>
</feature>
<feature type="compositionally biased region" description="Acidic residues" evidence="1">
    <location>
        <begin position="542"/>
        <end position="551"/>
    </location>
</feature>
<organism evidence="4 5">
    <name type="scientific">Cylindrotheca closterium</name>
    <dbReference type="NCBI Taxonomy" id="2856"/>
    <lineage>
        <taxon>Eukaryota</taxon>
        <taxon>Sar</taxon>
        <taxon>Stramenopiles</taxon>
        <taxon>Ochrophyta</taxon>
        <taxon>Bacillariophyta</taxon>
        <taxon>Bacillariophyceae</taxon>
        <taxon>Bacillariophycidae</taxon>
        <taxon>Bacillariales</taxon>
        <taxon>Bacillariaceae</taxon>
        <taxon>Cylindrotheca</taxon>
    </lineage>
</organism>
<keyword evidence="5" id="KW-1185">Reference proteome</keyword>
<feature type="region of interest" description="Disordered" evidence="1">
    <location>
        <begin position="27"/>
        <end position="556"/>
    </location>
</feature>
<dbReference type="Pfam" id="PF24646">
    <property type="entry name" value="DUF7640"/>
    <property type="match status" value="1"/>
</dbReference>
<feature type="compositionally biased region" description="Basic and acidic residues" evidence="1">
    <location>
        <begin position="751"/>
        <end position="763"/>
    </location>
</feature>
<comment type="caution">
    <text evidence="4">The sequence shown here is derived from an EMBL/GenBank/DDBJ whole genome shotgun (WGS) entry which is preliminary data.</text>
</comment>
<feature type="domain" description="DUF7640" evidence="3">
    <location>
        <begin position="971"/>
        <end position="1088"/>
    </location>
</feature>
<feature type="compositionally biased region" description="Polar residues" evidence="1">
    <location>
        <begin position="525"/>
        <end position="539"/>
    </location>
</feature>
<dbReference type="InterPro" id="IPR056057">
    <property type="entry name" value="DUF7640"/>
</dbReference>
<keyword evidence="2" id="KW-0812">Transmembrane</keyword>
<feature type="region of interest" description="Disordered" evidence="1">
    <location>
        <begin position="735"/>
        <end position="763"/>
    </location>
</feature>
<feature type="compositionally biased region" description="Low complexity" evidence="1">
    <location>
        <begin position="155"/>
        <end position="165"/>
    </location>
</feature>
<feature type="compositionally biased region" description="Basic and acidic residues" evidence="1">
    <location>
        <begin position="272"/>
        <end position="287"/>
    </location>
</feature>
<evidence type="ECO:0000313" key="5">
    <source>
        <dbReference type="Proteomes" id="UP001295423"/>
    </source>
</evidence>
<protein>
    <recommendedName>
        <fullName evidence="3">DUF7640 domain-containing protein</fullName>
    </recommendedName>
</protein>
<dbReference type="EMBL" id="CAKOGP040002191">
    <property type="protein sequence ID" value="CAJ1964494.1"/>
    <property type="molecule type" value="Genomic_DNA"/>
</dbReference>
<keyword evidence="2" id="KW-1133">Transmembrane helix</keyword>
<dbReference type="Proteomes" id="UP001295423">
    <property type="component" value="Unassembled WGS sequence"/>
</dbReference>
<feature type="compositionally biased region" description="Low complexity" evidence="1">
    <location>
        <begin position="42"/>
        <end position="99"/>
    </location>
</feature>
<dbReference type="PANTHER" id="PTHR22534">
    <property type="entry name" value="SRCR DOMAIN-CONTAINING PROTEIN"/>
    <property type="match status" value="1"/>
</dbReference>
<feature type="compositionally biased region" description="Basic residues" evidence="1">
    <location>
        <begin position="122"/>
        <end position="137"/>
    </location>
</feature>
<sequence>MPSAEQLPIHEATSMVVVAPVDDEKLLDGSRSRSRNKHLVRKLSSSSSPRNSSRFNNKSSSRPNLSGSSSSSRRSSASSTRNSLTSSGHKSRNSGSSKSITTLGSPSSSVIKNQNQNQNNQHHGRRRRSTSGSRRRTSNGGDRRSRSKGEKRRSSSSSNGTNTTTNRERKLPTRQWSSSGRQAPLLKHQQQQQQPSDDEYTDTTMNTATDVTYSEASEEILSSSRRSSKQQDATNHGLKRGHSYSSKRNSPQIKSSSRQSGYGSRSSSSKELLYRTDHGTSDIEKTKMKSPRATKPGVHDVVASDSRHTPSSKSGSSRRSGYGSRSSSSSSKKELLYGTDHGNGDSDKAKMKSPRATTPGVLDVVVSDSNHTPSSKSGSSRRSGYGSRSSSSKELLYGTGRGNGDGDKAKMKSPRATTPGVDRLRHSWHTTAAASSTSSNNRSSSSSGSNKMELLYGDKKNSSRLTPASEPGSERVVGTRQLLYGDNNDKYGKRVSRNNKSSRSSTPGVEEVDGDDDRYSYDVPLTTSVPREVSSSLTAENTNDDEDDLNSNDENKKSKRKFSSLCIISTVLFVLLLVVVGVVAGFVFLGNTDTDTTIPANSGATVTNATSAPTAWRTFGPTSGQVPPSTSARPSSSPVSLLDDLLDPPTKEDCRAISNNETIPGQENMTQRDFNLKLDVTLSVHGDIPEDAVEQLLAALEQLFIPKLVGCNNTETDAVEDQRRLLRTTSTPRRLNTSPYIIGNGDVTGNENREDECKEGTPEPEKCHVIDVELTVYLKDDDATEFDVVSIVSEAGQDDLVPLLELSPDTFEEVALTAAAGAVPSEEPSTQPSFWSSNSPSVVPTLPASTSPTNAPVVGPTPPPSASPSNLPTATASASPSNAVPSGSPSVQATPAPSPEPTTSAPTQAPVVAPVATPLPTETPSEAPSIYPSFAPSGSPSTPPPSSAPSLSSSHVPSEVPSASPSVRCYCTTTNACDITTNQFSVGCGSCVGDGACTSLTFSNEAAATHTMGQNSCRGQGACTRASIHTIADGSCTEAWSCHDRQINIGPASCTAEYSCENMPVAIDFWNSARNGLLTVNTGSCTQQKSCHSFYGNVGSGSCTGQYACSERLELTIGNNACLSEHSCSYVAPTNVGFPSAPNRIEVANNSCQGAYSCQCMTKVLVEGACNALGDCCDSSNPTRYAPGFVVTSSLS</sequence>
<feature type="compositionally biased region" description="Polar residues" evidence="1">
    <location>
        <begin position="827"/>
        <end position="851"/>
    </location>
</feature>
<proteinExistence type="predicted"/>
<feature type="region of interest" description="Disordered" evidence="1">
    <location>
        <begin position="614"/>
        <end position="640"/>
    </location>
</feature>
<feature type="compositionally biased region" description="Low complexity" evidence="1">
    <location>
        <begin position="255"/>
        <end position="269"/>
    </location>
</feature>
<dbReference type="InterPro" id="IPR019524">
    <property type="entry name" value="B-solenoid_diatom-type"/>
</dbReference>
<feature type="compositionally biased region" description="Polar residues" evidence="1">
    <location>
        <begin position="243"/>
        <end position="254"/>
    </location>
</feature>
<feature type="compositionally biased region" description="Low complexity" evidence="1">
    <location>
        <begin position="627"/>
        <end position="640"/>
    </location>
</feature>
<feature type="compositionally biased region" description="Low complexity" evidence="1">
    <location>
        <begin position="374"/>
        <end position="393"/>
    </location>
</feature>